<feature type="transmembrane region" description="Helical" evidence="5">
    <location>
        <begin position="171"/>
        <end position="188"/>
    </location>
</feature>
<name>A0A1T4LB40_9BACT</name>
<dbReference type="InterPro" id="IPR001694">
    <property type="entry name" value="NADH_UbQ_OxRdtase_su1/FPO"/>
</dbReference>
<organism evidence="6 7">
    <name type="scientific">Trichlorobacter thiogenes</name>
    <dbReference type="NCBI Taxonomy" id="115783"/>
    <lineage>
        <taxon>Bacteria</taxon>
        <taxon>Pseudomonadati</taxon>
        <taxon>Thermodesulfobacteriota</taxon>
        <taxon>Desulfuromonadia</taxon>
        <taxon>Geobacterales</taxon>
        <taxon>Geobacteraceae</taxon>
        <taxon>Trichlorobacter</taxon>
    </lineage>
</organism>
<comment type="subcellular location">
    <subcellularLocation>
        <location evidence="1">Membrane</location>
        <topology evidence="1">Multi-pass membrane protein</topology>
    </subcellularLocation>
</comment>
<dbReference type="GO" id="GO:0005886">
    <property type="term" value="C:plasma membrane"/>
    <property type="evidence" value="ECO:0007669"/>
    <property type="project" value="TreeGrafter"/>
</dbReference>
<protein>
    <submittedName>
        <fullName evidence="6">Formate hydrogenlyase subunit 4</fullName>
    </submittedName>
</protein>
<reference evidence="7" key="1">
    <citation type="submission" date="2017-02" db="EMBL/GenBank/DDBJ databases">
        <authorList>
            <person name="Varghese N."/>
            <person name="Submissions S."/>
        </authorList>
    </citation>
    <scope>NUCLEOTIDE SEQUENCE [LARGE SCALE GENOMIC DNA]</scope>
    <source>
        <strain evidence="7">ATCC BAA-34</strain>
    </source>
</reference>
<feature type="transmembrane region" description="Helical" evidence="5">
    <location>
        <begin position="130"/>
        <end position="150"/>
    </location>
</feature>
<dbReference type="InterPro" id="IPR052561">
    <property type="entry name" value="ComplexI_Subunit1"/>
</dbReference>
<gene>
    <name evidence="6" type="ORF">SAMN02745119_00858</name>
</gene>
<evidence type="ECO:0000313" key="6">
    <source>
        <dbReference type="EMBL" id="SJZ51717.1"/>
    </source>
</evidence>
<feature type="transmembrane region" description="Helical" evidence="5">
    <location>
        <begin position="283"/>
        <end position="302"/>
    </location>
</feature>
<dbReference type="AlphaFoldDB" id="A0A1T4LB40"/>
<dbReference type="PANTHER" id="PTHR43359:SF1">
    <property type="entry name" value="FORMATE HYDROGENLYASE SUBUNIT 4-RELATED"/>
    <property type="match status" value="1"/>
</dbReference>
<proteinExistence type="predicted"/>
<feature type="transmembrane region" description="Helical" evidence="5">
    <location>
        <begin position="219"/>
        <end position="243"/>
    </location>
</feature>
<dbReference type="PANTHER" id="PTHR43359">
    <property type="entry name" value="FORMATE HYDROGENLYASE SUBUNIT 4"/>
    <property type="match status" value="1"/>
</dbReference>
<feature type="transmembrane region" description="Helical" evidence="5">
    <location>
        <begin position="250"/>
        <end position="271"/>
    </location>
</feature>
<dbReference type="STRING" id="115783.SAMN02745119_00858"/>
<evidence type="ECO:0000256" key="1">
    <source>
        <dbReference type="ARBA" id="ARBA00004141"/>
    </source>
</evidence>
<keyword evidence="4 5" id="KW-0472">Membrane</keyword>
<keyword evidence="6" id="KW-0456">Lyase</keyword>
<accession>A0A1T4LB40</accession>
<sequence>MMMSILFHILLLLLMPPLLLGVINKTKAAFAGRLGAPYFQPYYDLAKLFRKGSVFSSTTTWIFRAGPVVTLAATLVAALLVPLGNHPAIISFNGDMILFAYLFGLARFFTTSAALDTGSPFEGMGAAREVTFACLVEPTLFFILITLARMSKSLSLTPMLIYPSPAVWQDAGAAMLLLVGALFVALLAENCRIPFDDPNTHLELTMIHEVMVLDHSGPAFGLILYGAALKLFVLGAVFVNLALPFKSGNLLIDWIAFVAAMLLLAVLIGVVESVMARLRLIRIPQLLVAATILSAFAMLLIVR</sequence>
<keyword evidence="7" id="KW-1185">Reference proteome</keyword>
<keyword evidence="2 5" id="KW-0812">Transmembrane</keyword>
<dbReference type="EMBL" id="FUWR01000002">
    <property type="protein sequence ID" value="SJZ51717.1"/>
    <property type="molecule type" value="Genomic_DNA"/>
</dbReference>
<dbReference type="Pfam" id="PF00146">
    <property type="entry name" value="NADHdh"/>
    <property type="match status" value="1"/>
</dbReference>
<evidence type="ECO:0000256" key="2">
    <source>
        <dbReference type="ARBA" id="ARBA00022692"/>
    </source>
</evidence>
<feature type="transmembrane region" description="Helical" evidence="5">
    <location>
        <begin position="88"/>
        <end position="110"/>
    </location>
</feature>
<dbReference type="Proteomes" id="UP000190102">
    <property type="component" value="Unassembled WGS sequence"/>
</dbReference>
<evidence type="ECO:0000256" key="5">
    <source>
        <dbReference type="SAM" id="Phobius"/>
    </source>
</evidence>
<dbReference type="GO" id="GO:0016829">
    <property type="term" value="F:lyase activity"/>
    <property type="evidence" value="ECO:0007669"/>
    <property type="project" value="UniProtKB-KW"/>
</dbReference>
<evidence type="ECO:0000256" key="4">
    <source>
        <dbReference type="ARBA" id="ARBA00023136"/>
    </source>
</evidence>
<feature type="transmembrane region" description="Helical" evidence="5">
    <location>
        <begin position="61"/>
        <end position="81"/>
    </location>
</feature>
<keyword evidence="3 5" id="KW-1133">Transmembrane helix</keyword>
<evidence type="ECO:0000313" key="7">
    <source>
        <dbReference type="Proteomes" id="UP000190102"/>
    </source>
</evidence>
<evidence type="ECO:0000256" key="3">
    <source>
        <dbReference type="ARBA" id="ARBA00022989"/>
    </source>
</evidence>